<evidence type="ECO:0000256" key="5">
    <source>
        <dbReference type="ARBA" id="ARBA00022833"/>
    </source>
</evidence>
<evidence type="ECO:0000256" key="11">
    <source>
        <dbReference type="SAM" id="MobiDB-lite"/>
    </source>
</evidence>
<dbReference type="Pfam" id="PF01751">
    <property type="entry name" value="Toprim"/>
    <property type="match status" value="1"/>
</dbReference>
<feature type="site" description="Interaction with DNA" evidence="10">
    <location>
        <position position="136"/>
    </location>
</feature>
<feature type="site" description="Interaction with DNA" evidence="10">
    <location>
        <position position="139"/>
    </location>
</feature>
<dbReference type="PROSITE" id="PS52039">
    <property type="entry name" value="TOPO_IA_2"/>
    <property type="match status" value="1"/>
</dbReference>
<feature type="site" description="Interaction with DNA" evidence="10">
    <location>
        <position position="32"/>
    </location>
</feature>
<dbReference type="EMBL" id="MK758104">
    <property type="protein sequence ID" value="QCO89836.1"/>
    <property type="molecule type" value="Genomic_DNA"/>
</dbReference>
<proteinExistence type="inferred from homology"/>
<dbReference type="EC" id="5.6.2.1" evidence="10"/>
<gene>
    <name evidence="14" type="primary">top</name>
    <name evidence="10" type="synonym">topA</name>
</gene>
<dbReference type="PANTHER" id="PTHR42785">
    <property type="entry name" value="DNA TOPOISOMERASE, TYPE IA, CORE"/>
    <property type="match status" value="1"/>
</dbReference>
<dbReference type="Pfam" id="PF01131">
    <property type="entry name" value="Topoisom_bac"/>
    <property type="match status" value="1"/>
</dbReference>
<dbReference type="AlphaFoldDB" id="A0A4P8GAM2"/>
<dbReference type="GO" id="GO:0006265">
    <property type="term" value="P:DNA topological change"/>
    <property type="evidence" value="ECO:0007669"/>
    <property type="project" value="UniProtKB-UniRule"/>
</dbReference>
<keyword evidence="9 10" id="KW-0413">Isomerase</keyword>
<dbReference type="GO" id="GO:0005694">
    <property type="term" value="C:chromosome"/>
    <property type="evidence" value="ECO:0007669"/>
    <property type="project" value="InterPro"/>
</dbReference>
<evidence type="ECO:0000256" key="6">
    <source>
        <dbReference type="ARBA" id="ARBA00022842"/>
    </source>
</evidence>
<dbReference type="InterPro" id="IPR034149">
    <property type="entry name" value="TOPRIM_TopoI"/>
</dbReference>
<keyword evidence="6" id="KW-0460">Magnesium</keyword>
<evidence type="ECO:0000256" key="7">
    <source>
        <dbReference type="ARBA" id="ARBA00023029"/>
    </source>
</evidence>
<organism evidence="14">
    <name type="scientific">Escherichia coli</name>
    <dbReference type="NCBI Taxonomy" id="562"/>
    <lineage>
        <taxon>Bacteria</taxon>
        <taxon>Pseudomonadati</taxon>
        <taxon>Pseudomonadota</taxon>
        <taxon>Gammaproteobacteria</taxon>
        <taxon>Enterobacterales</taxon>
        <taxon>Enterobacteriaceae</taxon>
        <taxon>Escherichia</taxon>
    </lineage>
</organism>
<evidence type="ECO:0000313" key="14">
    <source>
        <dbReference type="EMBL" id="QCO89836.1"/>
    </source>
</evidence>
<dbReference type="SUPFAM" id="SSF56712">
    <property type="entry name" value="Prokaryotic type I DNA topoisomerase"/>
    <property type="match status" value="1"/>
</dbReference>
<dbReference type="Gene3D" id="3.30.65.10">
    <property type="entry name" value="Bacterial Topoisomerase I, domain 1"/>
    <property type="match status" value="1"/>
</dbReference>
<dbReference type="RefSeq" id="WP_000210271.1">
    <property type="nucleotide sequence ID" value="NZ_CP035862.1"/>
</dbReference>
<evidence type="ECO:0000256" key="9">
    <source>
        <dbReference type="ARBA" id="ARBA00023235"/>
    </source>
</evidence>
<keyword evidence="7 10" id="KW-0799">Topoisomerase</keyword>
<evidence type="ECO:0000256" key="10">
    <source>
        <dbReference type="HAMAP-Rule" id="MF_00952"/>
    </source>
</evidence>
<dbReference type="SMART" id="SM00493">
    <property type="entry name" value="TOPRIM"/>
    <property type="match status" value="1"/>
</dbReference>
<feature type="site" description="Interaction with DNA" evidence="10">
    <location>
        <position position="135"/>
    </location>
</feature>
<feature type="region of interest" description="Disordered" evidence="11">
    <location>
        <begin position="591"/>
        <end position="611"/>
    </location>
</feature>
<keyword evidence="5" id="KW-0862">Zinc</keyword>
<comment type="caution">
    <text evidence="10">Lacks conserved residue(s) required for the propagation of feature annotation.</text>
</comment>
<evidence type="ECO:0000259" key="13">
    <source>
        <dbReference type="PROSITE" id="PS52039"/>
    </source>
</evidence>
<dbReference type="InterPro" id="IPR003602">
    <property type="entry name" value="Topo_IA_DNA-bd_dom"/>
</dbReference>
<dbReference type="InterPro" id="IPR013497">
    <property type="entry name" value="Topo_IA_cen"/>
</dbReference>
<evidence type="ECO:0000256" key="2">
    <source>
        <dbReference type="ARBA" id="ARBA00009446"/>
    </source>
</evidence>
<comment type="similarity">
    <text evidence="2 10">Belongs to the type IA topoisomerase family.</text>
</comment>
<dbReference type="InterPro" id="IPR013498">
    <property type="entry name" value="Topo_IA_Znf"/>
</dbReference>
<dbReference type="InterPro" id="IPR006171">
    <property type="entry name" value="TOPRIM_dom"/>
</dbReference>
<dbReference type="Gene3D" id="2.70.20.10">
    <property type="entry name" value="Topoisomerase I, domain 3"/>
    <property type="match status" value="1"/>
</dbReference>
<feature type="site" description="Interaction with DNA" evidence="10">
    <location>
        <position position="288"/>
    </location>
</feature>
<dbReference type="Gene3D" id="3.40.50.140">
    <property type="match status" value="1"/>
</dbReference>
<dbReference type="PROSITE" id="PS50880">
    <property type="entry name" value="TOPRIM"/>
    <property type="match status" value="1"/>
</dbReference>
<keyword evidence="4" id="KW-0863">Zinc-finger</keyword>
<dbReference type="PRINTS" id="PR00417">
    <property type="entry name" value="PRTPISMRASEI"/>
</dbReference>
<dbReference type="InterPro" id="IPR000380">
    <property type="entry name" value="Topo_IA"/>
</dbReference>
<dbReference type="GO" id="GO:0003677">
    <property type="term" value="F:DNA binding"/>
    <property type="evidence" value="ECO:0007669"/>
    <property type="project" value="UniProtKB-KW"/>
</dbReference>
<evidence type="ECO:0000256" key="8">
    <source>
        <dbReference type="ARBA" id="ARBA00023125"/>
    </source>
</evidence>
<evidence type="ECO:0000256" key="4">
    <source>
        <dbReference type="ARBA" id="ARBA00022771"/>
    </source>
</evidence>
<dbReference type="Pfam" id="PF01396">
    <property type="entry name" value="Zn_ribbon_Top1"/>
    <property type="match status" value="2"/>
</dbReference>
<dbReference type="CDD" id="cd03363">
    <property type="entry name" value="TOPRIM_TopoIA_TopoI"/>
    <property type="match status" value="1"/>
</dbReference>
<evidence type="ECO:0000256" key="1">
    <source>
        <dbReference type="ARBA" id="ARBA00000213"/>
    </source>
</evidence>
<feature type="active site" description="O-(5'-phospho-DNA)-tyrosine intermediate" evidence="10">
    <location>
        <position position="286"/>
    </location>
</feature>
<keyword evidence="14" id="KW-0614">Plasmid</keyword>
<accession>A0A4P8GAM2</accession>
<name>A0A4P8GAM2_ECOLX</name>
<comment type="subunit">
    <text evidence="10">Monomer.</text>
</comment>
<dbReference type="Gene3D" id="1.10.290.10">
    <property type="entry name" value="Topoisomerase I, domain 4"/>
    <property type="match status" value="1"/>
</dbReference>
<dbReference type="InterPro" id="IPR005733">
    <property type="entry name" value="TopoI_bac-type"/>
</dbReference>
<dbReference type="PROSITE" id="PS00396">
    <property type="entry name" value="TOPO_IA_1"/>
    <property type="match status" value="1"/>
</dbReference>
<dbReference type="InterPro" id="IPR023406">
    <property type="entry name" value="Topo_IA_AS"/>
</dbReference>
<dbReference type="GO" id="GO:0008270">
    <property type="term" value="F:zinc ion binding"/>
    <property type="evidence" value="ECO:0007669"/>
    <property type="project" value="UniProtKB-KW"/>
</dbReference>
<dbReference type="PANTHER" id="PTHR42785:SF1">
    <property type="entry name" value="DNA TOPOISOMERASE"/>
    <property type="match status" value="1"/>
</dbReference>
<dbReference type="CDD" id="cd00186">
    <property type="entry name" value="TOP1Ac"/>
    <property type="match status" value="1"/>
</dbReference>
<evidence type="ECO:0000259" key="12">
    <source>
        <dbReference type="PROSITE" id="PS50880"/>
    </source>
</evidence>
<dbReference type="InterPro" id="IPR013824">
    <property type="entry name" value="Topo_IA_cen_sub1"/>
</dbReference>
<dbReference type="InterPro" id="IPR013826">
    <property type="entry name" value="Topo_IA_cen_sub3"/>
</dbReference>
<dbReference type="InterPro" id="IPR028612">
    <property type="entry name" value="Topoisom_1_IA"/>
</dbReference>
<comment type="function">
    <text evidence="10">Releases the supercoiling and torsional tension of DNA, which is introduced during the DNA replication and transcription, by transiently cleaving and rejoining one strand of the DNA duplex. Introduces a single-strand break via transesterification at a target site in duplex DNA. The scissile phosphodiester is attacked by the catalytic tyrosine of the enzyme, resulting in the formation of a DNA-(5'-phosphotyrosyl)-enzyme intermediate and the expulsion of a 3'-OH DNA strand. The free DNA strand then undergoes passage around the unbroken strand, thus removing DNA supercoils. Finally, in the religation step, the DNA 3'-OH attacks the covalent intermediate to expel the active-site tyrosine and restore the DNA phosphodiester backbone.</text>
</comment>
<feature type="domain" description="Topo IA-type catalytic" evidence="13">
    <location>
        <begin position="125"/>
        <end position="547"/>
    </location>
</feature>
<dbReference type="GO" id="GO:0003917">
    <property type="term" value="F:DNA topoisomerase type I (single strand cut, ATP-independent) activity"/>
    <property type="evidence" value="ECO:0007669"/>
    <property type="project" value="UniProtKB-UniRule"/>
</dbReference>
<dbReference type="InterPro" id="IPR003601">
    <property type="entry name" value="Topo_IA_2"/>
</dbReference>
<reference evidence="14" key="1">
    <citation type="submission" date="2019-04" db="EMBL/GenBank/DDBJ databases">
        <title>Historic B/O plasmid R16.</title>
        <authorList>
            <person name="Moran R.A."/>
            <person name="Hall R.M."/>
        </authorList>
    </citation>
    <scope>NUCLEOTIDE SEQUENCE</scope>
    <source>
        <strain evidence="14">0126:B16</strain>
        <plasmid evidence="14">R16</plasmid>
    </source>
</reference>
<dbReference type="HAMAP" id="MF_00952">
    <property type="entry name" value="Topoisom_1_prok"/>
    <property type="match status" value="1"/>
</dbReference>
<sequence>MTTLVIVESPGKVKKISALLGAGYKVVASVGHVRDLPPKELGIEPPDFRPHYQPTERGRDVLARLKKDVAAADRILLATDPDREGEAIAWHLADALKLRDPQRITFTAITKDKVQAAVAAPRRIDMNRVRSQEARRALDRIVGYRVSPALSDRAGQPLSAGRVQSPAVRLVVDREREIASFKVTEHYGAELTFDNGDGTAWRAVWDTKPHMAEGESYIMDDALALRVAAVRHVTVAEVADTEKGRAPAAPFTTSTLQQAAGQRLKLRPKKTMELAQRLYEQGAITYHRTDAPNMDDAGMEDIAAYARSAGLPLAEKPRRWKAKEGAQEGHEAIRPTHAADLEAGETDDEKALYRLIWQRAVASQLADAIYAVRSVRLAGDAEGLAVAFTATGRTLQSPGWMAVYAADADDSDDEGEASNNPIPALAEGAGLTASSGRLLTKHTKPPTRFTEATLVKEMERLGIGRPSTYAAIIENITGRGYVIEGQKGYLTPSPIGETIRDALVGRFRFAELDYTRGLEDELDQIAEAKADYQGVISAAWSALDDELGKLDSAGIAAAHPCPACGKALHRRKGQYGFFWSCTGYPECKTSLPDDKGKPGQRKAPPPSTGFQCPKCGKELARRQGVSKPKKKGMKGRPYDFYSCTGYPKCDASYQTGPDGKPVFEGAGQQAAE</sequence>
<feature type="region of interest" description="Interaction with DNA" evidence="10">
    <location>
        <begin position="159"/>
        <end position="164"/>
    </location>
</feature>
<dbReference type="SMART" id="SM00436">
    <property type="entry name" value="TOP1Bc"/>
    <property type="match status" value="1"/>
</dbReference>
<evidence type="ECO:0000256" key="3">
    <source>
        <dbReference type="ARBA" id="ARBA00022723"/>
    </source>
</evidence>
<protein>
    <recommendedName>
        <fullName evidence="10">DNA topoisomerase 1</fullName>
        <ecNumber evidence="10">5.6.2.1</ecNumber>
    </recommendedName>
    <alternativeName>
        <fullName evidence="10">DNA topoisomerase I</fullName>
    </alternativeName>
</protein>
<feature type="domain" description="Toprim" evidence="12">
    <location>
        <begin position="2"/>
        <end position="111"/>
    </location>
</feature>
<dbReference type="NCBIfam" id="TIGR01051">
    <property type="entry name" value="topA_bact"/>
    <property type="match status" value="1"/>
</dbReference>
<dbReference type="InterPro" id="IPR023405">
    <property type="entry name" value="Topo_IA_core_domain"/>
</dbReference>
<comment type="catalytic activity">
    <reaction evidence="1 10">
        <text>ATP-independent breakage of single-stranded DNA, followed by passage and rejoining.</text>
        <dbReference type="EC" id="5.6.2.1"/>
    </reaction>
</comment>
<dbReference type="SMART" id="SM00437">
    <property type="entry name" value="TOP1Ac"/>
    <property type="match status" value="1"/>
</dbReference>
<dbReference type="Gene3D" id="1.10.460.10">
    <property type="entry name" value="Topoisomerase I, domain 2"/>
    <property type="match status" value="1"/>
</dbReference>
<keyword evidence="3" id="KW-0479">Metal-binding</keyword>
<geneLocation type="plasmid" evidence="14">
    <name>R16</name>
</geneLocation>
<feature type="site" description="Interaction with DNA" evidence="10">
    <location>
        <position position="479"/>
    </location>
</feature>
<feature type="site" description="Interaction with DNA" evidence="10">
    <location>
        <position position="144"/>
    </location>
</feature>
<dbReference type="InterPro" id="IPR013825">
    <property type="entry name" value="Topo_IA_cen_sub2"/>
</dbReference>
<keyword evidence="8 10" id="KW-0238">DNA-binding</keyword>